<gene>
    <name evidence="1" type="ORF">EVA_22772</name>
</gene>
<proteinExistence type="predicted"/>
<accession>J9F2K0</accession>
<reference evidence="1" key="1">
    <citation type="journal article" date="2012" name="PLoS ONE">
        <title>Gene sets for utilization of primary and secondary nutrition supplies in the distal gut of endangered iberian lynx.</title>
        <authorList>
            <person name="Alcaide M."/>
            <person name="Messina E."/>
            <person name="Richter M."/>
            <person name="Bargiela R."/>
            <person name="Peplies J."/>
            <person name="Huws S.A."/>
            <person name="Newbold C.J."/>
            <person name="Golyshin P.N."/>
            <person name="Simon M.A."/>
            <person name="Lopez G."/>
            <person name="Yakimov M.M."/>
            <person name="Ferrer M."/>
        </authorList>
    </citation>
    <scope>NUCLEOTIDE SEQUENCE</scope>
</reference>
<evidence type="ECO:0000313" key="1">
    <source>
        <dbReference type="EMBL" id="EJW89121.1"/>
    </source>
</evidence>
<organism evidence="1">
    <name type="scientific">gut metagenome</name>
    <dbReference type="NCBI Taxonomy" id="749906"/>
    <lineage>
        <taxon>unclassified sequences</taxon>
        <taxon>metagenomes</taxon>
        <taxon>organismal metagenomes</taxon>
    </lineage>
</organism>
<sequence length="40" mass="4653">MHKPTIYRKPMGENLFEEEFTKEALSKMGNPLEKLSSLID</sequence>
<feature type="non-terminal residue" evidence="1">
    <location>
        <position position="40"/>
    </location>
</feature>
<dbReference type="AlphaFoldDB" id="J9F2K0"/>
<comment type="caution">
    <text evidence="1">The sequence shown here is derived from an EMBL/GenBank/DDBJ whole genome shotgun (WGS) entry which is preliminary data.</text>
</comment>
<protein>
    <submittedName>
        <fullName evidence="1">Uncharacterized protein</fullName>
    </submittedName>
</protein>
<dbReference type="EMBL" id="AMCI01009691">
    <property type="protein sequence ID" value="EJW89121.1"/>
    <property type="molecule type" value="Genomic_DNA"/>
</dbReference>
<name>J9F2K0_9ZZZZ</name>